<comment type="function">
    <text evidence="2">Catalyzes the transfer of a methyl group from 5-methyltetrahydrofolate to homocysteine resulting in methionine formation.</text>
</comment>
<dbReference type="InterPro" id="IPR038071">
    <property type="entry name" value="UROD/MetE-like_sf"/>
</dbReference>
<evidence type="ECO:0000256" key="2">
    <source>
        <dbReference type="ARBA" id="ARBA00002777"/>
    </source>
</evidence>
<feature type="domain" description="Cobalamin-independent methionine synthase MetE N-terminal" evidence="15">
    <location>
        <begin position="14"/>
        <end position="341"/>
    </location>
</feature>
<evidence type="ECO:0000256" key="11">
    <source>
        <dbReference type="ARBA" id="ARBA00022833"/>
    </source>
</evidence>
<dbReference type="GO" id="GO:0009086">
    <property type="term" value="P:methionine biosynthetic process"/>
    <property type="evidence" value="ECO:0007669"/>
    <property type="project" value="UniProtKB-KW"/>
</dbReference>
<comment type="similarity">
    <text evidence="4">Belongs to the vitamin-B12 independent methionine synthase family.</text>
</comment>
<dbReference type="InterPro" id="IPR013215">
    <property type="entry name" value="Cbl-indep_Met_Synth_N"/>
</dbReference>
<keyword evidence="11" id="KW-0862">Zinc</keyword>
<comment type="cofactor">
    <cofactor evidence="1">
        <name>Zn(2+)</name>
        <dbReference type="ChEBI" id="CHEBI:29105"/>
    </cofactor>
</comment>
<dbReference type="AlphaFoldDB" id="A0A1S2MZW9"/>
<dbReference type="PANTHER" id="PTHR30519">
    <property type="entry name" value="5-METHYLTETRAHYDROPTEROYLTRIGLUTAMATE--HOMOCYSTEINE METHYLTRANSFERASE"/>
    <property type="match status" value="1"/>
</dbReference>
<keyword evidence="12" id="KW-0486">Methionine biosynthesis</keyword>
<comment type="pathway">
    <text evidence="3">Amino-acid biosynthesis; L-methionine biosynthesis via de novo pathway; L-methionine from L-homocysteine (MetE route): step 1/1.</text>
</comment>
<dbReference type="Pfam" id="PF01717">
    <property type="entry name" value="Meth_synt_2"/>
    <property type="match status" value="1"/>
</dbReference>
<dbReference type="EC" id="2.1.1.14" evidence="5"/>
<comment type="caution">
    <text evidence="16">The sequence shown here is derived from an EMBL/GenBank/DDBJ whole genome shotgun (WGS) entry which is preliminary data.</text>
</comment>
<dbReference type="CDD" id="cd03311">
    <property type="entry name" value="CIMS_C_terminal_like"/>
    <property type="match status" value="1"/>
</dbReference>
<organism evidence="16 17">
    <name type="scientific">Rothia kristinae</name>
    <dbReference type="NCBI Taxonomy" id="37923"/>
    <lineage>
        <taxon>Bacteria</taxon>
        <taxon>Bacillati</taxon>
        <taxon>Actinomycetota</taxon>
        <taxon>Actinomycetes</taxon>
        <taxon>Micrococcales</taxon>
        <taxon>Micrococcaceae</taxon>
        <taxon>Rothia</taxon>
    </lineage>
</organism>
<feature type="domain" description="Cobalamin-independent methionine synthase MetE C-terminal/archaeal" evidence="14">
    <location>
        <begin position="475"/>
        <end position="802"/>
    </location>
</feature>
<accession>A0A1S2MZW9</accession>
<proteinExistence type="inferred from homology"/>
<evidence type="ECO:0000256" key="12">
    <source>
        <dbReference type="ARBA" id="ARBA00023167"/>
    </source>
</evidence>
<sequence length="813" mass="88353">MSTHGAAACPFPAATVLGYPRIGPRRELKRALERHWSGDADAADLASEVTALRVRTVARLRELGLTGCSAIPASFALYDQVLDAIVATGVVPARFHDLADAEGRLDREASFVLARGDAARGPLEMTKWFDTNYHYLVPEIGPETPFAANPEELKGQVYAGTYSPADAAALRPAVVGPVTFLLLAKPEDSAPAGYDTLDRLEDLLPVYSELIAALGRTGVRWVQLEEPALAADHDREDLPELVERAYRHLSEARAEEDPALLVTTAYGDARELLPVLARTGVEAVHADLAFGRRGLRRLTAEQLEPFLAPQAPVLVAGVVDGRNVWRTDLPGALDLLEELTEAGVRVRVGTSTSLLHVPHDLDAETTLPDHARNRLAFADQKVQEVLTLARGLAEGRKAIAEELAAAETPSAEPGRGTSGAGHDAGGHDAGDPWFDEAVRSRAAAVGPQDRRREPGQVRRDIQRERGAAAGLGPVPTTTIGSFPQTPEIRRARAEHRAGRLSEEDYRDRLREEIARVIRLQEELGLDVLVHGEAERNDMVQYFAEHFEGFSATEHGWVQSYGSRCTRPSILWGDVSRKGEGVRGEAFTVPWITWAQSLTERPVKGMLTGPVTILAWSFVREDQPLAATADQVALALRDEVRDLEAAGIGIVQVDEPALRELLPLRREDHAAYLEWAVQAFRLATSGVRAETQIHTHLCYSEFGEVLAAIDALDADVTSVEAARSRMELLAPLAESGFDRGIGPGVWDIHSPRVPSEEEIRDLLRAAARVVPADRLWANPDCGLKTRGYPETEAALRHLVAAAAAVRSEEAVPVG</sequence>
<keyword evidence="8 16" id="KW-0808">Transferase</keyword>
<evidence type="ECO:0000256" key="8">
    <source>
        <dbReference type="ARBA" id="ARBA00022679"/>
    </source>
</evidence>
<dbReference type="GO" id="GO:0003871">
    <property type="term" value="F:5-methyltetrahydropteroyltriglutamate-homocysteine S-methyltransferase activity"/>
    <property type="evidence" value="ECO:0007669"/>
    <property type="project" value="UniProtKB-EC"/>
</dbReference>
<dbReference type="InterPro" id="IPR002629">
    <property type="entry name" value="Met_Synth_C/arc"/>
</dbReference>
<evidence type="ECO:0000256" key="3">
    <source>
        <dbReference type="ARBA" id="ARBA00004681"/>
    </source>
</evidence>
<evidence type="ECO:0000256" key="4">
    <source>
        <dbReference type="ARBA" id="ARBA00009553"/>
    </source>
</evidence>
<dbReference type="Gene3D" id="3.20.20.210">
    <property type="match status" value="2"/>
</dbReference>
<dbReference type="NCBIfam" id="NF003556">
    <property type="entry name" value="PRK05222.1"/>
    <property type="match status" value="1"/>
</dbReference>
<feature type="region of interest" description="Disordered" evidence="13">
    <location>
        <begin position="404"/>
        <end position="482"/>
    </location>
</feature>
<keyword evidence="9" id="KW-0479">Metal-binding</keyword>
<evidence type="ECO:0000256" key="9">
    <source>
        <dbReference type="ARBA" id="ARBA00022723"/>
    </source>
</evidence>
<evidence type="ECO:0000256" key="1">
    <source>
        <dbReference type="ARBA" id="ARBA00001947"/>
    </source>
</evidence>
<evidence type="ECO:0000256" key="10">
    <source>
        <dbReference type="ARBA" id="ARBA00022737"/>
    </source>
</evidence>
<protein>
    <recommendedName>
        <fullName evidence="5">5-methyltetrahydropteroyltriglutamate--homocysteine S-methyltransferase</fullName>
        <ecNumber evidence="5">2.1.1.14</ecNumber>
    </recommendedName>
</protein>
<keyword evidence="7" id="KW-0028">Amino-acid biosynthesis</keyword>
<dbReference type="Proteomes" id="UP000179540">
    <property type="component" value="Unassembled WGS sequence"/>
</dbReference>
<evidence type="ECO:0000256" key="6">
    <source>
        <dbReference type="ARBA" id="ARBA00022603"/>
    </source>
</evidence>
<feature type="compositionally biased region" description="Basic and acidic residues" evidence="13">
    <location>
        <begin position="448"/>
        <end position="466"/>
    </location>
</feature>
<dbReference type="UniPathway" id="UPA00051">
    <property type="reaction ID" value="UER00082"/>
</dbReference>
<dbReference type="GO" id="GO:0008270">
    <property type="term" value="F:zinc ion binding"/>
    <property type="evidence" value="ECO:0007669"/>
    <property type="project" value="InterPro"/>
</dbReference>
<dbReference type="Pfam" id="PF08267">
    <property type="entry name" value="Meth_synt_1"/>
    <property type="match status" value="1"/>
</dbReference>
<evidence type="ECO:0000256" key="7">
    <source>
        <dbReference type="ARBA" id="ARBA00022605"/>
    </source>
</evidence>
<dbReference type="GO" id="GO:0032259">
    <property type="term" value="P:methylation"/>
    <property type="evidence" value="ECO:0007669"/>
    <property type="project" value="UniProtKB-KW"/>
</dbReference>
<name>A0A1S2MZW9_9MICC</name>
<gene>
    <name evidence="16" type="ORF">BK826_05750</name>
</gene>
<keyword evidence="10" id="KW-0677">Repeat</keyword>
<dbReference type="EMBL" id="MODZ01000006">
    <property type="protein sequence ID" value="OIJ35937.1"/>
    <property type="molecule type" value="Genomic_DNA"/>
</dbReference>
<dbReference type="SUPFAM" id="SSF51726">
    <property type="entry name" value="UROD/MetE-like"/>
    <property type="match status" value="2"/>
</dbReference>
<evidence type="ECO:0000259" key="14">
    <source>
        <dbReference type="Pfam" id="PF01717"/>
    </source>
</evidence>
<evidence type="ECO:0000256" key="13">
    <source>
        <dbReference type="SAM" id="MobiDB-lite"/>
    </source>
</evidence>
<reference evidence="16 17" key="1">
    <citation type="submission" date="2016-10" db="EMBL/GenBank/DDBJ databases">
        <title>Draft genome sequence of strain LCT isolated from the Shenzhou X spacecraft of China.</title>
        <authorList>
            <person name="Huang B."/>
        </authorList>
    </citation>
    <scope>NUCLEOTIDE SEQUENCE [LARGE SCALE GENOMIC DNA]</scope>
    <source>
        <strain evidence="16 17">LCT-H5</strain>
    </source>
</reference>
<evidence type="ECO:0000313" key="17">
    <source>
        <dbReference type="Proteomes" id="UP000179540"/>
    </source>
</evidence>
<evidence type="ECO:0000313" key="16">
    <source>
        <dbReference type="EMBL" id="OIJ35937.1"/>
    </source>
</evidence>
<evidence type="ECO:0000259" key="15">
    <source>
        <dbReference type="Pfam" id="PF08267"/>
    </source>
</evidence>
<keyword evidence="6 16" id="KW-0489">Methyltransferase</keyword>
<evidence type="ECO:0000256" key="5">
    <source>
        <dbReference type="ARBA" id="ARBA00012034"/>
    </source>
</evidence>